<keyword evidence="4" id="KW-0472">Membrane</keyword>
<dbReference type="EMBL" id="JRPJ02000037">
    <property type="protein sequence ID" value="TLE09011.1"/>
    <property type="molecule type" value="Genomic_DNA"/>
</dbReference>
<evidence type="ECO:0000256" key="2">
    <source>
        <dbReference type="ARBA" id="ARBA00029447"/>
    </source>
</evidence>
<dbReference type="Pfam" id="PF00672">
    <property type="entry name" value="HAMP"/>
    <property type="match status" value="1"/>
</dbReference>
<accession>A0A099V5R9</accession>
<protein>
    <submittedName>
        <fullName evidence="7">Methyl-accepting chemotaxis protein</fullName>
    </submittedName>
</protein>
<evidence type="ECO:0000256" key="3">
    <source>
        <dbReference type="PROSITE-ProRule" id="PRU00284"/>
    </source>
</evidence>
<feature type="domain" description="HAMP" evidence="6">
    <location>
        <begin position="406"/>
        <end position="459"/>
    </location>
</feature>
<dbReference type="Pfam" id="PF00015">
    <property type="entry name" value="MCPsignal"/>
    <property type="match status" value="1"/>
</dbReference>
<comment type="caution">
    <text evidence="7">The sequence shown here is derived from an EMBL/GenBank/DDBJ whole genome shotgun (WGS) entry which is preliminary data.</text>
</comment>
<dbReference type="RefSeq" id="WP_034580522.1">
    <property type="nucleotide sequence ID" value="NZ_FZMS01000073.1"/>
</dbReference>
<evidence type="ECO:0000259" key="5">
    <source>
        <dbReference type="PROSITE" id="PS50111"/>
    </source>
</evidence>
<proteinExistence type="inferred from homology"/>
<evidence type="ECO:0000313" key="7">
    <source>
        <dbReference type="EMBL" id="TLE09011.1"/>
    </source>
</evidence>
<reference evidence="7 8" key="1">
    <citation type="journal article" date="2014" name="Genome Announc.">
        <title>Draft genome sequences of eight enterohepatic helicobacter species isolated from both laboratory and wild rodents.</title>
        <authorList>
            <person name="Sheh A."/>
            <person name="Shen Z."/>
            <person name="Fox J.G."/>
        </authorList>
    </citation>
    <scope>NUCLEOTIDE SEQUENCE [LARGE SCALE GENOMIC DNA]</scope>
    <source>
        <strain evidence="7 8">ATCC 49320</strain>
    </source>
</reference>
<keyword evidence="4" id="KW-1133">Transmembrane helix</keyword>
<dbReference type="SUPFAM" id="SSF58104">
    <property type="entry name" value="Methyl-accepting chemotaxis protein (MCP) signaling domain"/>
    <property type="match status" value="1"/>
</dbReference>
<dbReference type="InterPro" id="IPR004089">
    <property type="entry name" value="MCPsignal_dom"/>
</dbReference>
<dbReference type="GO" id="GO:0016020">
    <property type="term" value="C:membrane"/>
    <property type="evidence" value="ECO:0007669"/>
    <property type="project" value="InterPro"/>
</dbReference>
<feature type="transmembrane region" description="Helical" evidence="4">
    <location>
        <begin position="12"/>
        <end position="34"/>
    </location>
</feature>
<dbReference type="PROSITE" id="PS50885">
    <property type="entry name" value="HAMP"/>
    <property type="match status" value="1"/>
</dbReference>
<dbReference type="PANTHER" id="PTHR32089:SF112">
    <property type="entry name" value="LYSOZYME-LIKE PROTEIN-RELATED"/>
    <property type="match status" value="1"/>
</dbReference>
<dbReference type="AlphaFoldDB" id="A0A099V5R9"/>
<feature type="domain" description="Methyl-accepting transducer" evidence="5">
    <location>
        <begin position="477"/>
        <end position="697"/>
    </location>
</feature>
<dbReference type="Gene3D" id="1.10.287.950">
    <property type="entry name" value="Methyl-accepting chemotaxis protein"/>
    <property type="match status" value="1"/>
</dbReference>
<evidence type="ECO:0000313" key="8">
    <source>
        <dbReference type="Proteomes" id="UP000029857"/>
    </source>
</evidence>
<dbReference type="SMART" id="SM00283">
    <property type="entry name" value="MA"/>
    <property type="match status" value="1"/>
</dbReference>
<sequence length="697" mass="76832">MNFISRLRLGTKISLIVVSVMIVAVIGLASIIAFQSKRVLNNEAKKLLQTASARYANFISSIISDGFISVNTIQGVTNTIFENAITPKETQLLNVVDNMVDSNPHITFGYIYIKDASNVRLREGSKSLTNNGEILVIIDDANIHSPGGTRHIPPDPNILKTQAFEEAMSTNKIAFGNAKQMTVGGKEVFAVNIVAPIYNAEKRRIGIIGVAIDLSALRSELVERDRVFDGEIRMLLSDREMIVSHTNPNAVNKVLTEYNSSPQTFKVKEALLRQQDGVFEYYSLTNKAISLAALHNFDIPSVDRHWAILTLVPVKSIEGPAYEIIQYVTFVCLIVLIVSVVLISFYVKVKIGDRISGIQAYLFDFFAFLRHEKTDVKDYKIVAHDELGEMAKAIKDNVSAIQQGVRQDRAVVEETIGAVKEIEKGNFAVNIECMPNNPELVKLASALNEMLEVLRLKVGSNMNDISRVFDSYKNLDFTSSVRDARGDVETMTNNLGNEIKLMLQTSSRFADTLAQQSGELKSSMDSLITSSNSQAYSLQKSATAIEEITGAMQNVSGKTNELTMQSEDIKSVIELIRDIADQTNLLALNAAIEAARAGEHGRGFAVVADEVRKLAERTQKSLGEIEANTNLLVQSINDMAESIKEQAQGISQINETVAQLESITQQNVSIATHSREIGYAVDSVAMQILEDVNKKKF</sequence>
<evidence type="ECO:0000256" key="4">
    <source>
        <dbReference type="SAM" id="Phobius"/>
    </source>
</evidence>
<dbReference type="GO" id="GO:0007165">
    <property type="term" value="P:signal transduction"/>
    <property type="evidence" value="ECO:0007669"/>
    <property type="project" value="UniProtKB-KW"/>
</dbReference>
<gene>
    <name evidence="7" type="ORF">LS79_008805</name>
</gene>
<keyword evidence="4" id="KW-0812">Transmembrane</keyword>
<name>A0A099V5R9_9HELI</name>
<dbReference type="PROSITE" id="PS50111">
    <property type="entry name" value="CHEMOTAXIS_TRANSDUC_2"/>
    <property type="match status" value="1"/>
</dbReference>
<evidence type="ECO:0000259" key="6">
    <source>
        <dbReference type="PROSITE" id="PS50885"/>
    </source>
</evidence>
<feature type="transmembrane region" description="Helical" evidence="4">
    <location>
        <begin position="324"/>
        <end position="347"/>
    </location>
</feature>
<dbReference type="Pfam" id="PF22673">
    <property type="entry name" value="MCP-like_PDC_1"/>
    <property type="match status" value="1"/>
</dbReference>
<organism evidence="7 8">
    <name type="scientific">Helicobacter bilis</name>
    <dbReference type="NCBI Taxonomy" id="37372"/>
    <lineage>
        <taxon>Bacteria</taxon>
        <taxon>Pseudomonadati</taxon>
        <taxon>Campylobacterota</taxon>
        <taxon>Epsilonproteobacteria</taxon>
        <taxon>Campylobacterales</taxon>
        <taxon>Helicobacteraceae</taxon>
        <taxon>Helicobacter</taxon>
    </lineage>
</organism>
<dbReference type="PANTHER" id="PTHR32089">
    <property type="entry name" value="METHYL-ACCEPTING CHEMOTAXIS PROTEIN MCPB"/>
    <property type="match status" value="1"/>
</dbReference>
<evidence type="ECO:0000256" key="1">
    <source>
        <dbReference type="ARBA" id="ARBA00023224"/>
    </source>
</evidence>
<comment type="similarity">
    <text evidence="2">Belongs to the methyl-accepting chemotaxis (MCP) protein family.</text>
</comment>
<dbReference type="Gene3D" id="3.30.450.20">
    <property type="entry name" value="PAS domain"/>
    <property type="match status" value="1"/>
</dbReference>
<dbReference type="Proteomes" id="UP000029857">
    <property type="component" value="Unassembled WGS sequence"/>
</dbReference>
<dbReference type="InterPro" id="IPR003660">
    <property type="entry name" value="HAMP_dom"/>
</dbReference>
<keyword evidence="1 3" id="KW-0807">Transducer</keyword>